<gene>
    <name evidence="1" type="ORF">BDV27DRAFT_103114</name>
</gene>
<dbReference type="RefSeq" id="XP_031928547.1">
    <property type="nucleotide sequence ID" value="XM_032064319.1"/>
</dbReference>
<keyword evidence="2" id="KW-1185">Reference proteome</keyword>
<dbReference type="Proteomes" id="UP000326268">
    <property type="component" value="Unassembled WGS sequence"/>
</dbReference>
<dbReference type="GeneID" id="43648765"/>
<dbReference type="AlphaFoldDB" id="A0A5N7A8C9"/>
<proteinExistence type="predicted"/>
<evidence type="ECO:0000313" key="1">
    <source>
        <dbReference type="EMBL" id="KAE8365466.1"/>
    </source>
</evidence>
<dbReference type="EMBL" id="ML737630">
    <property type="protein sequence ID" value="KAE8365466.1"/>
    <property type="molecule type" value="Genomic_DNA"/>
</dbReference>
<organism evidence="1 2">
    <name type="scientific">Aspergillus caelatus</name>
    <dbReference type="NCBI Taxonomy" id="61420"/>
    <lineage>
        <taxon>Eukaryota</taxon>
        <taxon>Fungi</taxon>
        <taxon>Dikarya</taxon>
        <taxon>Ascomycota</taxon>
        <taxon>Pezizomycotina</taxon>
        <taxon>Eurotiomycetes</taxon>
        <taxon>Eurotiomycetidae</taxon>
        <taxon>Eurotiales</taxon>
        <taxon>Aspergillaceae</taxon>
        <taxon>Aspergillus</taxon>
        <taxon>Aspergillus subgen. Circumdati</taxon>
    </lineage>
</organism>
<name>A0A5N7A8C9_9EURO</name>
<sequence length="138" mass="16313">MPFPFYLSVMKPDPLPTYSKFRNFKSSDSYFRIPFLIGRYSTSLEPFNELQTKLLPQRWLPNVCLTLRLFSLLAFTLGHCCIVSGNYDQKVRFMSRYTCERGYCIFFFLSVSYSGMSSRHCLTERDWRLNGQCKVLHI</sequence>
<protein>
    <submittedName>
        <fullName evidence="1">Uncharacterized protein</fullName>
    </submittedName>
</protein>
<evidence type="ECO:0000313" key="2">
    <source>
        <dbReference type="Proteomes" id="UP000326268"/>
    </source>
</evidence>
<accession>A0A5N7A8C9</accession>
<reference evidence="1 2" key="1">
    <citation type="submission" date="2019-04" db="EMBL/GenBank/DDBJ databases">
        <title>Friends and foes A comparative genomics studyof 23 Aspergillus species from section Flavi.</title>
        <authorList>
            <consortium name="DOE Joint Genome Institute"/>
            <person name="Kjaerbolling I."/>
            <person name="Vesth T."/>
            <person name="Frisvad J.C."/>
            <person name="Nybo J.L."/>
            <person name="Theobald S."/>
            <person name="Kildgaard S."/>
            <person name="Isbrandt T."/>
            <person name="Kuo A."/>
            <person name="Sato A."/>
            <person name="Lyhne E.K."/>
            <person name="Kogle M.E."/>
            <person name="Wiebenga A."/>
            <person name="Kun R.S."/>
            <person name="Lubbers R.J."/>
            <person name="Makela M.R."/>
            <person name="Barry K."/>
            <person name="Chovatia M."/>
            <person name="Clum A."/>
            <person name="Daum C."/>
            <person name="Haridas S."/>
            <person name="He G."/>
            <person name="LaButti K."/>
            <person name="Lipzen A."/>
            <person name="Mondo S."/>
            <person name="Riley R."/>
            <person name="Salamov A."/>
            <person name="Simmons B.A."/>
            <person name="Magnuson J.K."/>
            <person name="Henrissat B."/>
            <person name="Mortensen U.H."/>
            <person name="Larsen T.O."/>
            <person name="Devries R.P."/>
            <person name="Grigoriev I.V."/>
            <person name="Machida M."/>
            <person name="Baker S.E."/>
            <person name="Andersen M.R."/>
        </authorList>
    </citation>
    <scope>NUCLEOTIDE SEQUENCE [LARGE SCALE GENOMIC DNA]</scope>
    <source>
        <strain evidence="1 2">CBS 763.97</strain>
    </source>
</reference>